<dbReference type="InterPro" id="IPR019811">
    <property type="entry name" value="HDH_CS"/>
</dbReference>
<evidence type="ECO:0000256" key="3">
    <source>
        <dbReference type="ARBA" id="ARBA00006753"/>
    </source>
</evidence>
<evidence type="ECO:0000256" key="4">
    <source>
        <dbReference type="ARBA" id="ARBA00013213"/>
    </source>
</evidence>
<dbReference type="NCBIfam" id="NF004976">
    <property type="entry name" value="PRK06349.1"/>
    <property type="match status" value="1"/>
</dbReference>
<dbReference type="InterPro" id="IPR036291">
    <property type="entry name" value="NAD(P)-bd_dom_sf"/>
</dbReference>
<keyword evidence="15" id="KW-1185">Reference proteome</keyword>
<dbReference type="EMBL" id="JARYZI010000009">
    <property type="protein sequence ID" value="MDH8679158.1"/>
    <property type="molecule type" value="Genomic_DNA"/>
</dbReference>
<comment type="pathway">
    <text evidence="2 10">Amino-acid biosynthesis; L-methionine biosynthesis via de novo pathway; L-homoserine from L-aspartate: step 3/3.</text>
</comment>
<evidence type="ECO:0000256" key="8">
    <source>
        <dbReference type="ARBA" id="ARBA00023002"/>
    </source>
</evidence>
<evidence type="ECO:0000259" key="13">
    <source>
        <dbReference type="Pfam" id="PF03447"/>
    </source>
</evidence>
<name>A0ABT6NFE9_9FIRM</name>
<dbReference type="Pfam" id="PF03447">
    <property type="entry name" value="NAD_binding_3"/>
    <property type="match status" value="1"/>
</dbReference>
<keyword evidence="6 10" id="KW-0028">Amino-acid biosynthesis</keyword>
<dbReference type="InterPro" id="IPR001342">
    <property type="entry name" value="HDH_cat"/>
</dbReference>
<dbReference type="RefSeq" id="WP_281095055.1">
    <property type="nucleotide sequence ID" value="NZ_JARYZI010000009.1"/>
</dbReference>
<feature type="domain" description="Homoserine dehydrogenase catalytic" evidence="12">
    <location>
        <begin position="132"/>
        <end position="310"/>
    </location>
</feature>
<dbReference type="InterPro" id="IPR005106">
    <property type="entry name" value="Asp/hSer_DH_NAD-bd"/>
</dbReference>
<comment type="caution">
    <text evidence="14">The sequence shown here is derived from an EMBL/GenBank/DDBJ whole genome shotgun (WGS) entry which is preliminary data.</text>
</comment>
<comment type="pathway">
    <text evidence="1 10">Amino-acid biosynthesis; L-threonine biosynthesis; L-threonine from L-aspartate: step 3/5.</text>
</comment>
<feature type="domain" description="Aspartate/homoserine dehydrogenase NAD-binding" evidence="13">
    <location>
        <begin position="7"/>
        <end position="124"/>
    </location>
</feature>
<evidence type="ECO:0000256" key="10">
    <source>
        <dbReference type="RuleBase" id="RU000579"/>
    </source>
</evidence>
<keyword evidence="10" id="KW-0521">NADP</keyword>
<protein>
    <recommendedName>
        <fullName evidence="5 10">Homoserine dehydrogenase</fullName>
        <ecNumber evidence="4 10">1.1.1.3</ecNumber>
    </recommendedName>
</protein>
<dbReference type="Gene3D" id="3.40.50.720">
    <property type="entry name" value="NAD(P)-binding Rossmann-like Domain"/>
    <property type="match status" value="1"/>
</dbReference>
<dbReference type="SUPFAM" id="SSF55347">
    <property type="entry name" value="Glyceraldehyde-3-phosphate dehydrogenase-like, C-terminal domain"/>
    <property type="match status" value="1"/>
</dbReference>
<evidence type="ECO:0000256" key="1">
    <source>
        <dbReference type="ARBA" id="ARBA00005056"/>
    </source>
</evidence>
<dbReference type="EC" id="1.1.1.3" evidence="4 10"/>
<evidence type="ECO:0000256" key="6">
    <source>
        <dbReference type="ARBA" id="ARBA00022605"/>
    </source>
</evidence>
<dbReference type="Proteomes" id="UP001158045">
    <property type="component" value="Unassembled WGS sequence"/>
</dbReference>
<accession>A0ABT6NFE9</accession>
<dbReference type="PROSITE" id="PS01042">
    <property type="entry name" value="HOMOSER_DHGENASE"/>
    <property type="match status" value="1"/>
</dbReference>
<evidence type="ECO:0000256" key="7">
    <source>
        <dbReference type="ARBA" id="ARBA00022697"/>
    </source>
</evidence>
<dbReference type="GO" id="GO:0004412">
    <property type="term" value="F:homoserine dehydrogenase activity"/>
    <property type="evidence" value="ECO:0007669"/>
    <property type="project" value="UniProtKB-EC"/>
</dbReference>
<dbReference type="SUPFAM" id="SSF51735">
    <property type="entry name" value="NAD(P)-binding Rossmann-fold domains"/>
    <property type="match status" value="1"/>
</dbReference>
<comment type="similarity">
    <text evidence="3 11">Belongs to the homoserine dehydrogenase family.</text>
</comment>
<evidence type="ECO:0000259" key="12">
    <source>
        <dbReference type="Pfam" id="PF00742"/>
    </source>
</evidence>
<evidence type="ECO:0000256" key="11">
    <source>
        <dbReference type="RuleBase" id="RU004171"/>
    </source>
</evidence>
<comment type="catalytic activity">
    <reaction evidence="10">
        <text>L-homoserine + NADP(+) = L-aspartate 4-semialdehyde + NADPH + H(+)</text>
        <dbReference type="Rhea" id="RHEA:15761"/>
        <dbReference type="ChEBI" id="CHEBI:15378"/>
        <dbReference type="ChEBI" id="CHEBI:57476"/>
        <dbReference type="ChEBI" id="CHEBI:57783"/>
        <dbReference type="ChEBI" id="CHEBI:58349"/>
        <dbReference type="ChEBI" id="CHEBI:537519"/>
        <dbReference type="EC" id="1.1.1.3"/>
    </reaction>
</comment>
<dbReference type="Pfam" id="PF00742">
    <property type="entry name" value="Homoserine_dh"/>
    <property type="match status" value="1"/>
</dbReference>
<dbReference type="Gene3D" id="3.30.70.260">
    <property type="match status" value="1"/>
</dbReference>
<evidence type="ECO:0000313" key="15">
    <source>
        <dbReference type="Proteomes" id="UP001158045"/>
    </source>
</evidence>
<keyword evidence="7 10" id="KW-0791">Threonine biosynthesis</keyword>
<sequence>MKILLLGYGVVGSGVYELIQQNKLRFKEEYEHDVEIVGILVSKLEKYNQLPHSHLFSNDFDRLSQYAYDVAIETIGGIEPAFTYVSQILSKGKPVITSNKDLIAEKGGVLHAIAAEKGVQLSYEASVGGGIPVLKPLRECLGGDQINEIMGIINGTTNFILTKMNQEGLSYEIALKQAQEQGFAEADPTSDVEGFDAVRKISILTKLGMKVDLDWKTIPVQGITHILASDVHYFNATDNVVKLMGISKVYPEGIYTVVRPIILEKHSKFASINNEFNAISVTGDAVGELFFSGKGAGKNPTATAVIGDLVDLLQNKKYKVNRHLSKGKLITLYPDKANWTISVHSDLMTAALRDEILENPQFKLLGIKELTIESITTSKTLDFDHYFIQFHDLSEQQLIDHKNRLLLNTENHYIHL</sequence>
<keyword evidence="9 10" id="KW-0486">Methionine biosynthesis</keyword>
<organism evidence="14 15">
    <name type="scientific">Fusibacter bizertensis</name>
    <dbReference type="NCBI Taxonomy" id="1488331"/>
    <lineage>
        <taxon>Bacteria</taxon>
        <taxon>Bacillati</taxon>
        <taxon>Bacillota</taxon>
        <taxon>Clostridia</taxon>
        <taxon>Eubacteriales</taxon>
        <taxon>Eubacteriales Family XII. Incertae Sedis</taxon>
        <taxon>Fusibacter</taxon>
    </lineage>
</organism>
<evidence type="ECO:0000313" key="14">
    <source>
        <dbReference type="EMBL" id="MDH8679158.1"/>
    </source>
</evidence>
<evidence type="ECO:0000256" key="2">
    <source>
        <dbReference type="ARBA" id="ARBA00005062"/>
    </source>
</evidence>
<evidence type="ECO:0000256" key="5">
    <source>
        <dbReference type="ARBA" id="ARBA00013376"/>
    </source>
</evidence>
<evidence type="ECO:0000256" key="9">
    <source>
        <dbReference type="ARBA" id="ARBA00023167"/>
    </source>
</evidence>
<reference evidence="14 15" key="1">
    <citation type="submission" date="2023-04" db="EMBL/GenBank/DDBJ databases">
        <title>Fusibacter bizertensis strain WBS, isolated from littoral bottom sediments of the Arctic seas - biochemical and genomic analysis.</title>
        <authorList>
            <person name="Brioukhanov A.L."/>
        </authorList>
    </citation>
    <scope>NUCLEOTIDE SEQUENCE [LARGE SCALE GENOMIC DNA]</scope>
    <source>
        <strain evidence="14 15">WBS</strain>
    </source>
</reference>
<keyword evidence="8 10" id="KW-0560">Oxidoreductase</keyword>
<dbReference type="PANTHER" id="PTHR43331:SF1">
    <property type="entry name" value="HOMOSERINE DEHYDROGENASE"/>
    <property type="match status" value="1"/>
</dbReference>
<proteinExistence type="inferred from homology"/>
<gene>
    <name evidence="14" type="ORF">QE109_13440</name>
</gene>
<dbReference type="PANTHER" id="PTHR43331">
    <property type="entry name" value="HOMOSERINE DEHYDROGENASE"/>
    <property type="match status" value="1"/>
</dbReference>
<dbReference type="Gene3D" id="3.30.360.10">
    <property type="entry name" value="Dihydrodipicolinate Reductase, domain 2"/>
    <property type="match status" value="1"/>
</dbReference>